<dbReference type="EMBL" id="PDLH01000005">
    <property type="protein sequence ID" value="PHH02049.1"/>
    <property type="molecule type" value="Genomic_DNA"/>
</dbReference>
<sequence>MEGLELYNKVREVPEKAKKSITAGRLKGMTDINPMWRIKKLTEEFGPCGIGWTYEITKQWIEEGSENQRIAFTNINLYIKYNSEWSKAIPGTGGSSFIAKERSGMYTSDECFKMSLTDAISVASKALGVGADVYFEKDKTKYTPNNQGDIPPSTTTDRPNNKPYTCSKCKANVPEKVAKYSYSKFKKVLCFDCQKKEG</sequence>
<name>A0ABX4K126_CLOSG</name>
<proteinExistence type="predicted"/>
<evidence type="ECO:0000313" key="1">
    <source>
        <dbReference type="EMBL" id="PHG98871.1"/>
    </source>
</evidence>
<keyword evidence="3" id="KW-1185">Reference proteome</keyword>
<evidence type="ECO:0000313" key="2">
    <source>
        <dbReference type="EMBL" id="PHH02049.1"/>
    </source>
</evidence>
<dbReference type="RefSeq" id="WP_003489678.1">
    <property type="nucleotide sequence ID" value="NZ_CBCRVC010000006.1"/>
</dbReference>
<dbReference type="Proteomes" id="UP000223854">
    <property type="component" value="Unassembled WGS sequence"/>
</dbReference>
<gene>
    <name evidence="2" type="ORF">CRX47_00380</name>
    <name evidence="1" type="ORF">CRX47_03070</name>
</gene>
<protein>
    <submittedName>
        <fullName evidence="1">Uncharacterized protein</fullName>
    </submittedName>
</protein>
<organism evidence="1 3">
    <name type="scientific">Clostridium sporogenes</name>
    <dbReference type="NCBI Taxonomy" id="1509"/>
    <lineage>
        <taxon>Bacteria</taxon>
        <taxon>Bacillati</taxon>
        <taxon>Bacillota</taxon>
        <taxon>Clostridia</taxon>
        <taxon>Eubacteriales</taxon>
        <taxon>Clostridiaceae</taxon>
        <taxon>Clostridium</taxon>
    </lineage>
</organism>
<accession>A0ABX4K126</accession>
<reference evidence="1 3" key="1">
    <citation type="submission" date="2017-09" db="EMBL/GenBank/DDBJ databases">
        <title>FDA dAtabase for Regulatory Grade micrObial Sequences (FDA-ARGOS): Supporting development and validation of Infectious Disease Dx tests.</title>
        <authorList>
            <person name="Kerrigan L."/>
            <person name="Long C."/>
            <person name="Tallon L.J."/>
            <person name="Sadzewicz L."/>
            <person name="Ott S."/>
            <person name="Zhao X."/>
            <person name="Nagaraj S."/>
            <person name="Vavikolanu K."/>
            <person name="Aluvathingal J."/>
            <person name="Nadendla S."/>
            <person name="Sichtig H."/>
        </authorList>
    </citation>
    <scope>NUCLEOTIDE SEQUENCE [LARGE SCALE GENOMIC DNA]</scope>
    <source>
        <strain evidence="1 3">FDAARGOS_423</strain>
    </source>
</reference>
<evidence type="ECO:0000313" key="3">
    <source>
        <dbReference type="Proteomes" id="UP000223854"/>
    </source>
</evidence>
<dbReference type="EMBL" id="PDLH01000007">
    <property type="protein sequence ID" value="PHG98871.1"/>
    <property type="molecule type" value="Genomic_DNA"/>
</dbReference>
<comment type="caution">
    <text evidence="1">The sequence shown here is derived from an EMBL/GenBank/DDBJ whole genome shotgun (WGS) entry which is preliminary data.</text>
</comment>